<evidence type="ECO:0000313" key="3">
    <source>
        <dbReference type="Proteomes" id="UP000799778"/>
    </source>
</evidence>
<dbReference type="EMBL" id="ML978067">
    <property type="protein sequence ID" value="KAF2020088.1"/>
    <property type="molecule type" value="Genomic_DNA"/>
</dbReference>
<evidence type="ECO:0000256" key="1">
    <source>
        <dbReference type="SAM" id="MobiDB-lite"/>
    </source>
</evidence>
<dbReference type="PANTHER" id="PTHR16469:SF51">
    <property type="entry name" value="TRANSCRIPTION FACTOR TAU 55 KDA SUBUNIT"/>
    <property type="match status" value="1"/>
</dbReference>
<name>A0A6A5Y3N4_9PLEO</name>
<dbReference type="SUPFAM" id="SSF53254">
    <property type="entry name" value="Phosphoglycerate mutase-like"/>
    <property type="match status" value="1"/>
</dbReference>
<dbReference type="CDD" id="cd07067">
    <property type="entry name" value="HP_PGM_like"/>
    <property type="match status" value="1"/>
</dbReference>
<dbReference type="Gene3D" id="3.40.50.1240">
    <property type="entry name" value="Phosphoglycerate mutase-like"/>
    <property type="match status" value="1"/>
</dbReference>
<gene>
    <name evidence="2" type="ORF">BU24DRAFT_419666</name>
</gene>
<feature type="region of interest" description="Disordered" evidence="1">
    <location>
        <begin position="262"/>
        <end position="281"/>
    </location>
</feature>
<dbReference type="InterPro" id="IPR013078">
    <property type="entry name" value="His_Pase_superF_clade-1"/>
</dbReference>
<proteinExistence type="predicted"/>
<dbReference type="PANTHER" id="PTHR16469">
    <property type="entry name" value="UBIQUITIN-ASSOCIATED AND SH3 DOMAIN-CONTAINING BA-RELATED"/>
    <property type="match status" value="1"/>
</dbReference>
<protein>
    <submittedName>
        <fullName evidence="2">Phosphoglycerate mutase-like protein</fullName>
    </submittedName>
</protein>
<feature type="compositionally biased region" description="Polar residues" evidence="1">
    <location>
        <begin position="265"/>
        <end position="281"/>
    </location>
</feature>
<reference evidence="2" key="1">
    <citation type="journal article" date="2020" name="Stud. Mycol.">
        <title>101 Dothideomycetes genomes: a test case for predicting lifestyles and emergence of pathogens.</title>
        <authorList>
            <person name="Haridas S."/>
            <person name="Albert R."/>
            <person name="Binder M."/>
            <person name="Bloem J."/>
            <person name="Labutti K."/>
            <person name="Salamov A."/>
            <person name="Andreopoulos B."/>
            <person name="Baker S."/>
            <person name="Barry K."/>
            <person name="Bills G."/>
            <person name="Bluhm B."/>
            <person name="Cannon C."/>
            <person name="Castanera R."/>
            <person name="Culley D."/>
            <person name="Daum C."/>
            <person name="Ezra D."/>
            <person name="Gonzalez J."/>
            <person name="Henrissat B."/>
            <person name="Kuo A."/>
            <person name="Liang C."/>
            <person name="Lipzen A."/>
            <person name="Lutzoni F."/>
            <person name="Magnuson J."/>
            <person name="Mondo S."/>
            <person name="Nolan M."/>
            <person name="Ohm R."/>
            <person name="Pangilinan J."/>
            <person name="Park H.-J."/>
            <person name="Ramirez L."/>
            <person name="Alfaro M."/>
            <person name="Sun H."/>
            <person name="Tritt A."/>
            <person name="Yoshinaga Y."/>
            <person name="Zwiers L.-H."/>
            <person name="Turgeon B."/>
            <person name="Goodwin S."/>
            <person name="Spatafora J."/>
            <person name="Crous P."/>
            <person name="Grigoriev I."/>
        </authorList>
    </citation>
    <scope>NUCLEOTIDE SEQUENCE</scope>
    <source>
        <strain evidence="2">CBS 175.79</strain>
    </source>
</reference>
<organism evidence="2 3">
    <name type="scientific">Aaosphaeria arxii CBS 175.79</name>
    <dbReference type="NCBI Taxonomy" id="1450172"/>
    <lineage>
        <taxon>Eukaryota</taxon>
        <taxon>Fungi</taxon>
        <taxon>Dikarya</taxon>
        <taxon>Ascomycota</taxon>
        <taxon>Pezizomycotina</taxon>
        <taxon>Dothideomycetes</taxon>
        <taxon>Pleosporomycetidae</taxon>
        <taxon>Pleosporales</taxon>
        <taxon>Pleosporales incertae sedis</taxon>
        <taxon>Aaosphaeria</taxon>
    </lineage>
</organism>
<dbReference type="Pfam" id="PF00300">
    <property type="entry name" value="His_Phos_1"/>
    <property type="match status" value="1"/>
</dbReference>
<dbReference type="RefSeq" id="XP_033388427.1">
    <property type="nucleotide sequence ID" value="XM_033527273.1"/>
</dbReference>
<keyword evidence="3" id="KW-1185">Reference proteome</keyword>
<dbReference type="InterPro" id="IPR051710">
    <property type="entry name" value="Phosphatase_SH3-domain"/>
</dbReference>
<dbReference type="AlphaFoldDB" id="A0A6A5Y3N4"/>
<dbReference type="Proteomes" id="UP000799778">
    <property type="component" value="Unassembled WGS sequence"/>
</dbReference>
<dbReference type="OrthoDB" id="414418at2759"/>
<dbReference type="GeneID" id="54284670"/>
<evidence type="ECO:0000313" key="2">
    <source>
        <dbReference type="EMBL" id="KAF2020088.1"/>
    </source>
</evidence>
<accession>A0A6A5Y3N4</accession>
<dbReference type="InterPro" id="IPR029033">
    <property type="entry name" value="His_PPase_superfam"/>
</dbReference>
<sequence>MIETIYYVRHAYRSGFNVDHETGTYTPNSFIKHPTGIGSDPPLTSHGVDQSHELAKYLLEEIQPPIDAVYSSPMYRCLQTLKPTTDKLFQEPNGRLKGGKIRIEHGVGEFYGRAGWTHPSPPSIQELNKHFANIDQDYVTAVKINPNGEFINELHERVKKALHKIVSALDADPAGPKTLLICSHAGTMIAAGRALTGVMPDDPDTEDFYCYTAGVSRFERKSKESKEVIGQWDCVLNSETKFLKDGAERGWKFNGEESFVAFPESESSNSNNADKPSSPKL</sequence>